<dbReference type="PANTHER" id="PTHR43133">
    <property type="entry name" value="RNA POLYMERASE ECF-TYPE SIGMA FACTO"/>
    <property type="match status" value="1"/>
</dbReference>
<proteinExistence type="inferred from homology"/>
<dbReference type="Gene3D" id="1.10.1740.10">
    <property type="match status" value="1"/>
</dbReference>
<accession>A0ABR9PRI5</accession>
<comment type="caution">
    <text evidence="7">The sequence shown here is derived from an EMBL/GenBank/DDBJ whole genome shotgun (WGS) entry which is preliminary data.</text>
</comment>
<dbReference type="SUPFAM" id="SSF88946">
    <property type="entry name" value="Sigma2 domain of RNA polymerase sigma factors"/>
    <property type="match status" value="1"/>
</dbReference>
<dbReference type="Proteomes" id="UP001516472">
    <property type="component" value="Unassembled WGS sequence"/>
</dbReference>
<evidence type="ECO:0000256" key="5">
    <source>
        <dbReference type="ARBA" id="ARBA00023163"/>
    </source>
</evidence>
<name>A0ABR9PRI5_9BACT</name>
<evidence type="ECO:0000259" key="6">
    <source>
        <dbReference type="Pfam" id="PF08281"/>
    </source>
</evidence>
<evidence type="ECO:0000256" key="3">
    <source>
        <dbReference type="ARBA" id="ARBA00023082"/>
    </source>
</evidence>
<dbReference type="NCBIfam" id="TIGR02937">
    <property type="entry name" value="sigma70-ECF"/>
    <property type="match status" value="1"/>
</dbReference>
<gene>
    <name evidence="7" type="ORF">G4177_20415</name>
</gene>
<dbReference type="PANTHER" id="PTHR43133:SF8">
    <property type="entry name" value="RNA POLYMERASE SIGMA FACTOR HI_1459-RELATED"/>
    <property type="match status" value="1"/>
</dbReference>
<dbReference type="EMBL" id="JAAIYO010000005">
    <property type="protein sequence ID" value="MBE4750537.1"/>
    <property type="molecule type" value="Genomic_DNA"/>
</dbReference>
<dbReference type="Pfam" id="PF08281">
    <property type="entry name" value="Sigma70_r4_2"/>
    <property type="match status" value="1"/>
</dbReference>
<keyword evidence="8" id="KW-1185">Reference proteome</keyword>
<dbReference type="Gene3D" id="1.10.10.10">
    <property type="entry name" value="Winged helix-like DNA-binding domain superfamily/Winged helix DNA-binding domain"/>
    <property type="match status" value="1"/>
</dbReference>
<keyword evidence="5" id="KW-0804">Transcription</keyword>
<organism evidence="7 8">
    <name type="scientific">Corallococcus soli</name>
    <dbReference type="NCBI Taxonomy" id="2710757"/>
    <lineage>
        <taxon>Bacteria</taxon>
        <taxon>Pseudomonadati</taxon>
        <taxon>Myxococcota</taxon>
        <taxon>Myxococcia</taxon>
        <taxon>Myxococcales</taxon>
        <taxon>Cystobacterineae</taxon>
        <taxon>Myxococcaceae</taxon>
        <taxon>Corallococcus</taxon>
    </lineage>
</organism>
<feature type="domain" description="RNA polymerase sigma factor 70 region 4 type 2" evidence="6">
    <location>
        <begin position="135"/>
        <end position="186"/>
    </location>
</feature>
<evidence type="ECO:0000256" key="1">
    <source>
        <dbReference type="ARBA" id="ARBA00010641"/>
    </source>
</evidence>
<dbReference type="InterPro" id="IPR013324">
    <property type="entry name" value="RNA_pol_sigma_r3/r4-like"/>
</dbReference>
<evidence type="ECO:0000313" key="8">
    <source>
        <dbReference type="Proteomes" id="UP001516472"/>
    </source>
</evidence>
<dbReference type="InterPro" id="IPR013249">
    <property type="entry name" value="RNA_pol_sigma70_r4_t2"/>
</dbReference>
<keyword evidence="3" id="KW-0731">Sigma factor</keyword>
<reference evidence="7 8" key="1">
    <citation type="submission" date="2020-02" db="EMBL/GenBank/DDBJ databases">
        <authorList>
            <person name="Babadi Z.K."/>
            <person name="Risdian C."/>
            <person name="Ebrahimipour G.H."/>
            <person name="Wink J."/>
        </authorList>
    </citation>
    <scope>NUCLEOTIDE SEQUENCE [LARGE SCALE GENOMIC DNA]</scope>
    <source>
        <strain evidence="7 8">ZKHCc1 1396</strain>
    </source>
</reference>
<protein>
    <submittedName>
        <fullName evidence="7">RNA polymerase sigma factor</fullName>
    </submittedName>
</protein>
<dbReference type="SUPFAM" id="SSF88659">
    <property type="entry name" value="Sigma3 and sigma4 domains of RNA polymerase sigma factors"/>
    <property type="match status" value="1"/>
</dbReference>
<sequence length="197" mass="21333">MVSTTIDALSFPKGGILELRHGHAAGASPDAGLETLRRDLEKALASVCPPSLADRRDDLLQVAMMRVVELRKRDPGHAALSAAYLYRVAYTALIDELRRVNARKEVALEELELAPAQPVAPGDPERSAGAAQIARAVRDCLQGLVQDRRLAVTLHLQGHTLSEAAELLGWESKRTENLIYRGLSALRACLSMKGIAP</sequence>
<dbReference type="InterPro" id="IPR039425">
    <property type="entry name" value="RNA_pol_sigma-70-like"/>
</dbReference>
<dbReference type="InterPro" id="IPR013325">
    <property type="entry name" value="RNA_pol_sigma_r2"/>
</dbReference>
<dbReference type="InterPro" id="IPR036388">
    <property type="entry name" value="WH-like_DNA-bd_sf"/>
</dbReference>
<keyword evidence="4" id="KW-0238">DNA-binding</keyword>
<evidence type="ECO:0000256" key="2">
    <source>
        <dbReference type="ARBA" id="ARBA00023015"/>
    </source>
</evidence>
<evidence type="ECO:0000256" key="4">
    <source>
        <dbReference type="ARBA" id="ARBA00023125"/>
    </source>
</evidence>
<evidence type="ECO:0000313" key="7">
    <source>
        <dbReference type="EMBL" id="MBE4750537.1"/>
    </source>
</evidence>
<comment type="similarity">
    <text evidence="1">Belongs to the sigma-70 factor family. ECF subfamily.</text>
</comment>
<keyword evidence="2" id="KW-0805">Transcription regulation</keyword>
<dbReference type="InterPro" id="IPR014284">
    <property type="entry name" value="RNA_pol_sigma-70_dom"/>
</dbReference>